<dbReference type="OrthoDB" id="2149800at2"/>
<protein>
    <recommendedName>
        <fullName evidence="4">ABC-type branched-subunit amino acid transport system substrate-binding protein</fullName>
    </recommendedName>
</protein>
<reference evidence="2 3" key="1">
    <citation type="submission" date="2019-03" db="EMBL/GenBank/DDBJ databases">
        <title>Genomic Encyclopedia of Type Strains, Phase IV (KMG-IV): sequencing the most valuable type-strain genomes for metagenomic binning, comparative biology and taxonomic classification.</title>
        <authorList>
            <person name="Goeker M."/>
        </authorList>
    </citation>
    <scope>NUCLEOTIDE SEQUENCE [LARGE SCALE GENOMIC DNA]</scope>
    <source>
        <strain evidence="2 3">DSM 21100</strain>
    </source>
</reference>
<evidence type="ECO:0000313" key="3">
    <source>
        <dbReference type="Proteomes" id="UP000295807"/>
    </source>
</evidence>
<dbReference type="Gene3D" id="3.40.50.2300">
    <property type="match status" value="2"/>
</dbReference>
<evidence type="ECO:0000256" key="1">
    <source>
        <dbReference type="SAM" id="MobiDB-lite"/>
    </source>
</evidence>
<accession>A0A4R3KME7</accession>
<feature type="region of interest" description="Disordered" evidence="1">
    <location>
        <begin position="40"/>
        <end position="62"/>
    </location>
</feature>
<name>A0A4R3KME7_9SPHI</name>
<sequence>MTSVPNLLQRLNGNSRFFLCLFLAAGLGFSSCSRKVFTGKGRQKEKEKEEVKEEPEVEKDKGPFKREAPVLSLLLPFRLDQVDPGSANSLESLRKSEVALDFYQGFRMGLDSLSAMGASFKLQVYDTRDENTTISRLTMKPELAESELIVGPVFPSGMNIIGRFAQNHQVYFISPLAPRIAVEDNAYQIVATAPMEMHTNKAAGFIAGRLRPSSVLVLSTANAEESKYIGSFMKQMREKSSSLQVTEIDVGSFGSNISSLKEYLHEGQNVLVVPSLSSTFWKILFSYLDMQPGSYQFSIIAHPELPEVENIDMVKAEKYQVYLTSSGGMPPKAESSGFYHAYEQKYGLPPSAYAAKGFDLAMYFGTALWNQGQELTEAIKEPYSGYHNEFDFSQTPDGYINRGVKVLKAHNYEFSEVEQE</sequence>
<feature type="compositionally biased region" description="Basic and acidic residues" evidence="1">
    <location>
        <begin position="42"/>
        <end position="51"/>
    </location>
</feature>
<evidence type="ECO:0008006" key="4">
    <source>
        <dbReference type="Google" id="ProtNLM"/>
    </source>
</evidence>
<dbReference type="SUPFAM" id="SSF53822">
    <property type="entry name" value="Periplasmic binding protein-like I"/>
    <property type="match status" value="1"/>
</dbReference>
<dbReference type="EMBL" id="SMAD01000012">
    <property type="protein sequence ID" value="TCS85471.1"/>
    <property type="molecule type" value="Genomic_DNA"/>
</dbReference>
<evidence type="ECO:0000313" key="2">
    <source>
        <dbReference type="EMBL" id="TCS85471.1"/>
    </source>
</evidence>
<dbReference type="InterPro" id="IPR028082">
    <property type="entry name" value="Peripla_BP_I"/>
</dbReference>
<dbReference type="RefSeq" id="WP_132130187.1">
    <property type="nucleotide sequence ID" value="NZ_CP042432.1"/>
</dbReference>
<proteinExistence type="predicted"/>
<organism evidence="2 3">
    <name type="scientific">Anseongella ginsenosidimutans</name>
    <dbReference type="NCBI Taxonomy" id="496056"/>
    <lineage>
        <taxon>Bacteria</taxon>
        <taxon>Pseudomonadati</taxon>
        <taxon>Bacteroidota</taxon>
        <taxon>Sphingobacteriia</taxon>
        <taxon>Sphingobacteriales</taxon>
        <taxon>Sphingobacteriaceae</taxon>
        <taxon>Anseongella</taxon>
    </lineage>
</organism>
<dbReference type="Proteomes" id="UP000295807">
    <property type="component" value="Unassembled WGS sequence"/>
</dbReference>
<dbReference type="AlphaFoldDB" id="A0A4R3KME7"/>
<comment type="caution">
    <text evidence="2">The sequence shown here is derived from an EMBL/GenBank/DDBJ whole genome shotgun (WGS) entry which is preliminary data.</text>
</comment>
<gene>
    <name evidence="2" type="ORF">EDD80_11246</name>
</gene>
<keyword evidence="3" id="KW-1185">Reference proteome</keyword>